<dbReference type="Pfam" id="PF04966">
    <property type="entry name" value="OprB"/>
    <property type="match status" value="2"/>
</dbReference>
<dbReference type="PANTHER" id="PTHR37944">
    <property type="entry name" value="PORIN B"/>
    <property type="match status" value="1"/>
</dbReference>
<gene>
    <name evidence="3" type="ORF">BXY39_3514</name>
</gene>
<dbReference type="InterPro" id="IPR052932">
    <property type="entry name" value="OprB_Porin"/>
</dbReference>
<dbReference type="InParanoid" id="A0A3M0BWN6"/>
<sequence length="405" mass="44172">MILQGQERLLQVSSVCVFYAIAPFAPAALAQDSVVDPEQLIEEQDGPAAPGRLLDTVFETLPAARDRLRQDYGISYAGNHFAGIYTDVDEGEVSSAGLAGLAVRWDIFNRAAPNQGSVIAYVENRHEIGGTASTAFNAAFGPAFSPNALNSAGEFTRLRQLYYRQALFDDALITAFGKFALRANFSFSPLTTNRFRNFQSSAMSLAPTAPWPGDSVGLYARWQPADRHWGVTAAVVDAAPEVNGFDFDIDGPYVLGSIYLMSEPWRPDSGTPPPPHYVQATVYRQPDAAGRPEGWGMIATYDLRLRPEWSVGLRYGYAEEDLSPVEQNAAAVLVFNNPFLRASDGVGIGVAWSREAASAEDVLTAEAFYRWNVIPGFELTPTVQMAMSDDRGDELIFGLRTGLSF</sequence>
<organism evidence="3 4">
    <name type="scientific">Eilatimonas milleporae</name>
    <dbReference type="NCBI Taxonomy" id="911205"/>
    <lineage>
        <taxon>Bacteria</taxon>
        <taxon>Pseudomonadati</taxon>
        <taxon>Pseudomonadota</taxon>
        <taxon>Alphaproteobacteria</taxon>
        <taxon>Kordiimonadales</taxon>
        <taxon>Kordiimonadaceae</taxon>
        <taxon>Eilatimonas</taxon>
    </lineage>
</organism>
<dbReference type="Proteomes" id="UP000271227">
    <property type="component" value="Unassembled WGS sequence"/>
</dbReference>
<dbReference type="EMBL" id="REFR01000015">
    <property type="protein sequence ID" value="RMB02004.1"/>
    <property type="molecule type" value="Genomic_DNA"/>
</dbReference>
<dbReference type="RefSeq" id="WP_121940140.1">
    <property type="nucleotide sequence ID" value="NZ_REFR01000015.1"/>
</dbReference>
<proteinExistence type="inferred from homology"/>
<reference evidence="3 4" key="1">
    <citation type="submission" date="2018-10" db="EMBL/GenBank/DDBJ databases">
        <title>Genomic Encyclopedia of Archaeal and Bacterial Type Strains, Phase II (KMG-II): from individual species to whole genera.</title>
        <authorList>
            <person name="Goeker M."/>
        </authorList>
    </citation>
    <scope>NUCLEOTIDE SEQUENCE [LARGE SCALE GENOMIC DNA]</scope>
    <source>
        <strain evidence="3 4">DSM 25217</strain>
    </source>
</reference>
<dbReference type="GO" id="GO:0015288">
    <property type="term" value="F:porin activity"/>
    <property type="evidence" value="ECO:0007669"/>
    <property type="project" value="InterPro"/>
</dbReference>
<dbReference type="PANTHER" id="PTHR37944:SF1">
    <property type="entry name" value="PORIN B"/>
    <property type="match status" value="1"/>
</dbReference>
<dbReference type="InterPro" id="IPR007049">
    <property type="entry name" value="Carb-sel_porin_OprB"/>
</dbReference>
<dbReference type="GO" id="GO:0008643">
    <property type="term" value="P:carbohydrate transport"/>
    <property type="evidence" value="ECO:0007669"/>
    <property type="project" value="InterPro"/>
</dbReference>
<name>A0A3M0BWN6_9PROT</name>
<protein>
    <submittedName>
        <fullName evidence="3">Carbohydrate-selective porin OprB</fullName>
    </submittedName>
</protein>
<dbReference type="InterPro" id="IPR038673">
    <property type="entry name" value="OprB_sf"/>
</dbReference>
<comment type="similarity">
    <text evidence="1 2">Belongs to the OprB family.</text>
</comment>
<evidence type="ECO:0000313" key="4">
    <source>
        <dbReference type="Proteomes" id="UP000271227"/>
    </source>
</evidence>
<evidence type="ECO:0000313" key="3">
    <source>
        <dbReference type="EMBL" id="RMB02004.1"/>
    </source>
</evidence>
<dbReference type="AlphaFoldDB" id="A0A3M0BWN6"/>
<dbReference type="Gene3D" id="2.40.160.180">
    <property type="entry name" value="Carbohydrate-selective porin OprB"/>
    <property type="match status" value="1"/>
</dbReference>
<keyword evidence="4" id="KW-1185">Reference proteome</keyword>
<evidence type="ECO:0000256" key="1">
    <source>
        <dbReference type="ARBA" id="ARBA00008769"/>
    </source>
</evidence>
<accession>A0A3M0BWN6</accession>
<dbReference type="GO" id="GO:0016020">
    <property type="term" value="C:membrane"/>
    <property type="evidence" value="ECO:0007669"/>
    <property type="project" value="InterPro"/>
</dbReference>
<evidence type="ECO:0000256" key="2">
    <source>
        <dbReference type="RuleBase" id="RU363072"/>
    </source>
</evidence>
<dbReference type="OrthoDB" id="236886at2"/>
<comment type="caution">
    <text evidence="3">The sequence shown here is derived from an EMBL/GenBank/DDBJ whole genome shotgun (WGS) entry which is preliminary data.</text>
</comment>